<evidence type="ECO:0000313" key="1">
    <source>
        <dbReference type="EMBL" id="PAU93211.1"/>
    </source>
</evidence>
<keyword evidence="2" id="KW-1185">Reference proteome</keyword>
<dbReference type="Proteomes" id="UP000218831">
    <property type="component" value="Unassembled WGS sequence"/>
</dbReference>
<dbReference type="AlphaFoldDB" id="A0A2A2G6F7"/>
<dbReference type="PANTHER" id="PTHR38471">
    <property type="entry name" value="FOUR HELIX BUNDLE PROTEIN"/>
    <property type="match status" value="1"/>
</dbReference>
<dbReference type="SUPFAM" id="SSF158446">
    <property type="entry name" value="IVS-encoded protein-like"/>
    <property type="match status" value="1"/>
</dbReference>
<accession>A0A2A2G6F7</accession>
<evidence type="ECO:0000313" key="2">
    <source>
        <dbReference type="Proteomes" id="UP000218831"/>
    </source>
</evidence>
<proteinExistence type="predicted"/>
<dbReference type="Gene3D" id="1.20.1440.60">
    <property type="entry name" value="23S rRNA-intervening sequence"/>
    <property type="match status" value="1"/>
</dbReference>
<dbReference type="InterPro" id="IPR012657">
    <property type="entry name" value="23S_rRNA-intervening_sequence"/>
</dbReference>
<dbReference type="PANTHER" id="PTHR38471:SF2">
    <property type="entry name" value="FOUR HELIX BUNDLE PROTEIN"/>
    <property type="match status" value="1"/>
</dbReference>
<comment type="caution">
    <text evidence="1">The sequence shown here is derived from an EMBL/GenBank/DDBJ whole genome shotgun (WGS) entry which is preliminary data.</text>
</comment>
<reference evidence="1 2" key="1">
    <citation type="submission" date="2017-08" db="EMBL/GenBank/DDBJ databases">
        <title>Aliifodinibius alkalisoli sp. nov., isolated from saline alkaline soil.</title>
        <authorList>
            <person name="Liu D."/>
            <person name="Zhang G."/>
        </authorList>
    </citation>
    <scope>NUCLEOTIDE SEQUENCE [LARGE SCALE GENOMIC DNA]</scope>
    <source>
        <strain evidence="1 2">WN023</strain>
    </source>
</reference>
<dbReference type="NCBIfam" id="TIGR02436">
    <property type="entry name" value="four helix bundle protein"/>
    <property type="match status" value="1"/>
</dbReference>
<dbReference type="EMBL" id="NSKE01000009">
    <property type="protein sequence ID" value="PAU93211.1"/>
    <property type="molecule type" value="Genomic_DNA"/>
</dbReference>
<dbReference type="InterPro" id="IPR036583">
    <property type="entry name" value="23S_rRNA_IVS_sf"/>
</dbReference>
<gene>
    <name evidence="1" type="ORF">CK503_12360</name>
</gene>
<dbReference type="RefSeq" id="WP_095607138.1">
    <property type="nucleotide sequence ID" value="NZ_NSKE01000009.1"/>
</dbReference>
<sequence>MTYKFEKLEVWKLAMEFNALSYDIAEKLPESEKYNLNSQLRRASTSIALNIAEGSTGQSNAQQSRFLSFAIRSHVEVIACIRLIQRRDYIDPNSKLVKDFKQLGSTLFAKLNAFLKALT</sequence>
<name>A0A2A2G6F7_9BACT</name>
<protein>
    <submittedName>
        <fullName evidence="1">Four helix bundle protein</fullName>
    </submittedName>
</protein>
<dbReference type="OrthoDB" id="9811959at2"/>
<organism evidence="1 2">
    <name type="scientific">Fodinibius salipaludis</name>
    <dbReference type="NCBI Taxonomy" id="2032627"/>
    <lineage>
        <taxon>Bacteria</taxon>
        <taxon>Pseudomonadati</taxon>
        <taxon>Balneolota</taxon>
        <taxon>Balneolia</taxon>
        <taxon>Balneolales</taxon>
        <taxon>Balneolaceae</taxon>
        <taxon>Fodinibius</taxon>
    </lineage>
</organism>
<dbReference type="Pfam" id="PF05635">
    <property type="entry name" value="23S_rRNA_IVP"/>
    <property type="match status" value="1"/>
</dbReference>